<dbReference type="AlphaFoldDB" id="A0AAI8AMR6"/>
<dbReference type="EMBL" id="CP003914">
    <property type="protein sequence ID" value="AFX74239.1"/>
    <property type="molecule type" value="Genomic_DNA"/>
</dbReference>
<protein>
    <submittedName>
        <fullName evidence="2">Lipoprotein</fullName>
    </submittedName>
</protein>
<name>A0AAI8AMR6_MESHY</name>
<keyword evidence="1" id="KW-0732">Signal</keyword>
<reference evidence="2 3" key="1">
    <citation type="journal article" date="2013" name="Genome Announc.">
        <title>Complete Genome Sequence of Mycoplasma hyorhinis Strain SK76.</title>
        <authorList>
            <person name="Goodison S."/>
            <person name="Urquidi V."/>
            <person name="Kumar D."/>
            <person name="Reyes L."/>
            <person name="Rosser C.J."/>
        </authorList>
    </citation>
    <scope>NUCLEOTIDE SEQUENCE [LARGE SCALE GENOMIC DNA]</scope>
    <source>
        <strain evidence="2 3">SK76</strain>
    </source>
</reference>
<sequence>MNKKHIKTLISSVSILTPVAILASCGQPTTIKFATSQGSYWPMMLGMKEIIKIYNEQHKNDADFIPVELLTSDVTHKNSEGQLLSSLDSDLSTKQSSDWNLILGNKATAYVANSYDKLLDVGTSTVNPNSFPTKIINNYNKLLGVEGQTTLKSLPYNINDTDGIVFNLDIMKVLFDIIKQGGGTIDENSIIAKKVKEAEGKGNHIPSSSMFSAIKIKESSKNTGFSGYTVNDSTFSVIKKAFEFAQKIYDNTEIDTTKLSKDVKDSEIFAIDYASDVFRKEILSKTNKTFWSEKSLQNNKITLDVNLNTNQALKTEVENQYQEWENTLKQTQFIPTTTTQANTETTSWTKKDIQTKSATDDSQQSINSKTFYSVKFTEYFKPINQWGSFEIRQYLTAFTYAPLVGTNYSVDSPWSRAFFKKDLEEGKQKASEWTTREDVYATNQAMKADDNAQYLAYNAGGSSLIAIKSNSDIINKNIIKFVDFLYNGTGLTDLTGAKISAADFMAEKSAYFIPTSTSVSQAKIDEFKARQTTYKNKLASLDTQIAAEQLEAKAIQDKVNAHTKDASKPDATKAEKTKLTNYNNLLKQRASFDVAINNLTSVIISIESALKFVNNDKTGILPQPANNDMIHITENLKNTLADATQKDKPTHLTKEKFLETLLKDLKQA</sequence>
<organism evidence="2 3">
    <name type="scientific">Mesomycoplasma hyorhinis SK76</name>
    <dbReference type="NCBI Taxonomy" id="1118964"/>
    <lineage>
        <taxon>Bacteria</taxon>
        <taxon>Bacillati</taxon>
        <taxon>Mycoplasmatota</taxon>
        <taxon>Mycoplasmoidales</taxon>
        <taxon>Metamycoplasmataceae</taxon>
        <taxon>Mesomycoplasma</taxon>
    </lineage>
</organism>
<dbReference type="PROSITE" id="PS51257">
    <property type="entry name" value="PROKAR_LIPOPROTEIN"/>
    <property type="match status" value="1"/>
</dbReference>
<evidence type="ECO:0000313" key="3">
    <source>
        <dbReference type="Proteomes" id="UP000009399"/>
    </source>
</evidence>
<accession>A0AAI8AMR6</accession>
<dbReference type="Proteomes" id="UP000009399">
    <property type="component" value="Chromosome"/>
</dbReference>
<feature type="signal peptide" evidence="1">
    <location>
        <begin position="1"/>
        <end position="23"/>
    </location>
</feature>
<dbReference type="InterPro" id="IPR054825">
    <property type="entry name" value="P68-like"/>
</dbReference>
<keyword evidence="2" id="KW-0449">Lipoprotein</keyword>
<gene>
    <name evidence="2" type="ORF">MOS_312</name>
</gene>
<evidence type="ECO:0000313" key="2">
    <source>
        <dbReference type="EMBL" id="AFX74239.1"/>
    </source>
</evidence>
<dbReference type="GeneID" id="93248429"/>
<feature type="chain" id="PRO_5042502001" evidence="1">
    <location>
        <begin position="24"/>
        <end position="668"/>
    </location>
</feature>
<dbReference type="KEGG" id="mhs:MOS_312"/>
<proteinExistence type="predicted"/>
<evidence type="ECO:0000256" key="1">
    <source>
        <dbReference type="SAM" id="SignalP"/>
    </source>
</evidence>
<dbReference type="RefSeq" id="WP_014335516.1">
    <property type="nucleotide sequence ID" value="NC_019552.1"/>
</dbReference>
<dbReference type="NCBIfam" id="NF045826">
    <property type="entry name" value="lipo_P68"/>
    <property type="match status" value="1"/>
</dbReference>